<keyword evidence="3" id="KW-1185">Reference proteome</keyword>
<organism evidence="2 3">
    <name type="scientific">Hansschlegelia beijingensis</name>
    <dbReference type="NCBI Taxonomy" id="1133344"/>
    <lineage>
        <taxon>Bacteria</taxon>
        <taxon>Pseudomonadati</taxon>
        <taxon>Pseudomonadota</taxon>
        <taxon>Alphaproteobacteria</taxon>
        <taxon>Hyphomicrobiales</taxon>
        <taxon>Methylopilaceae</taxon>
        <taxon>Hansschlegelia</taxon>
    </lineage>
</organism>
<dbReference type="EMBL" id="JACIDR010000001">
    <property type="protein sequence ID" value="MBB3972522.1"/>
    <property type="molecule type" value="Genomic_DNA"/>
</dbReference>
<dbReference type="Pfam" id="PF12728">
    <property type="entry name" value="HTH_17"/>
    <property type="match status" value="1"/>
</dbReference>
<comment type="caution">
    <text evidence="2">The sequence shown here is derived from an EMBL/GenBank/DDBJ whole genome shotgun (WGS) entry which is preliminary data.</text>
</comment>
<reference evidence="2 3" key="1">
    <citation type="submission" date="2020-08" db="EMBL/GenBank/DDBJ databases">
        <title>Genomic Encyclopedia of Type Strains, Phase IV (KMG-IV): sequencing the most valuable type-strain genomes for metagenomic binning, comparative biology and taxonomic classification.</title>
        <authorList>
            <person name="Goeker M."/>
        </authorList>
    </citation>
    <scope>NUCLEOTIDE SEQUENCE [LARGE SCALE GENOMIC DNA]</scope>
    <source>
        <strain evidence="2 3">DSM 25481</strain>
    </source>
</reference>
<dbReference type="InterPro" id="IPR009061">
    <property type="entry name" value="DNA-bd_dom_put_sf"/>
</dbReference>
<proteinExistence type="predicted"/>
<dbReference type="InterPro" id="IPR041657">
    <property type="entry name" value="HTH_17"/>
</dbReference>
<accession>A0A7W6D1T5</accession>
<evidence type="ECO:0000313" key="2">
    <source>
        <dbReference type="EMBL" id="MBB3972522.1"/>
    </source>
</evidence>
<feature type="domain" description="Helix-turn-helix" evidence="1">
    <location>
        <begin position="4"/>
        <end position="54"/>
    </location>
</feature>
<dbReference type="GO" id="GO:0003677">
    <property type="term" value="F:DNA binding"/>
    <property type="evidence" value="ECO:0007669"/>
    <property type="project" value="UniProtKB-KW"/>
</dbReference>
<dbReference type="RefSeq" id="WP_183394310.1">
    <property type="nucleotide sequence ID" value="NZ_JACIDR010000001.1"/>
</dbReference>
<sequence>MTTYLSDTDLAARFGVVRQTIWRWVADGRFPKPIKLSTGCTRWRREDVEAWEASRLEAA</sequence>
<gene>
    <name evidence="2" type="ORF">GGR24_001155</name>
</gene>
<evidence type="ECO:0000313" key="3">
    <source>
        <dbReference type="Proteomes" id="UP000528964"/>
    </source>
</evidence>
<keyword evidence="2" id="KW-0238">DNA-binding</keyword>
<dbReference type="AlphaFoldDB" id="A0A7W6D1T5"/>
<dbReference type="Gene3D" id="1.10.238.160">
    <property type="match status" value="1"/>
</dbReference>
<evidence type="ECO:0000259" key="1">
    <source>
        <dbReference type="Pfam" id="PF12728"/>
    </source>
</evidence>
<protein>
    <submittedName>
        <fullName evidence="2">Putative DNA-binding transcriptional regulator AlpA</fullName>
    </submittedName>
</protein>
<dbReference type="SUPFAM" id="SSF46955">
    <property type="entry name" value="Putative DNA-binding domain"/>
    <property type="match status" value="1"/>
</dbReference>
<name>A0A7W6D1T5_9HYPH</name>
<dbReference type="Proteomes" id="UP000528964">
    <property type="component" value="Unassembled WGS sequence"/>
</dbReference>